<dbReference type="Gene3D" id="3.40.50.1110">
    <property type="entry name" value="SGNH hydrolase"/>
    <property type="match status" value="1"/>
</dbReference>
<dbReference type="SUPFAM" id="SSF52266">
    <property type="entry name" value="SGNH hydrolase"/>
    <property type="match status" value="1"/>
</dbReference>
<keyword evidence="1" id="KW-0472">Membrane</keyword>
<comment type="caution">
    <text evidence="2">The sequence shown here is derived from an EMBL/GenBank/DDBJ whole genome shotgun (WGS) entry which is preliminary data.</text>
</comment>
<name>A0ABR7CF07_9BACE</name>
<feature type="transmembrane region" description="Helical" evidence="1">
    <location>
        <begin position="7"/>
        <end position="30"/>
    </location>
</feature>
<evidence type="ECO:0000313" key="2">
    <source>
        <dbReference type="EMBL" id="MBC5606365.1"/>
    </source>
</evidence>
<organism evidence="2 3">
    <name type="scientific">Bacteroides difficilis</name>
    <dbReference type="NCBI Taxonomy" id="2763021"/>
    <lineage>
        <taxon>Bacteria</taxon>
        <taxon>Pseudomonadati</taxon>
        <taxon>Bacteroidota</taxon>
        <taxon>Bacteroidia</taxon>
        <taxon>Bacteroidales</taxon>
        <taxon>Bacteroidaceae</taxon>
        <taxon>Bacteroides</taxon>
    </lineage>
</organism>
<keyword evidence="1" id="KW-0812">Transmembrane</keyword>
<dbReference type="EMBL" id="JACOOE010000009">
    <property type="protein sequence ID" value="MBC5606365.1"/>
    <property type="molecule type" value="Genomic_DNA"/>
</dbReference>
<sequence>MKKIITTIIILLVMYFIVDRMGGMAIRWAYNHSATDAKLKTIVEKIEVEIVLMGSSKTEDHFIPQVFEDSLGMSTYNCGLVGCMDIYYQYALLNLMLERYTPKIVLLEIGNKTGVDRPQRLAALAPYLGWSSQTDSVFRDFGQYNEYILSYCYRYNMNFMNTIGWLGKQIVDDTNKGFVCQTVADYTLKKGDFLDIQVCEKALRYFEMYIKRCKECGVFLVVYIPPYFADSNKNLYVSYMSIMKEYNIPFWDYQTPGFYLDHPEYWHDELHMSGKGADVFSSKIAHDLKDLLNDIK</sequence>
<dbReference type="RefSeq" id="WP_186968125.1">
    <property type="nucleotide sequence ID" value="NZ_JACOOE010000009.1"/>
</dbReference>
<protein>
    <recommendedName>
        <fullName evidence="4">SGNH/GDSL hydrolase family protein</fullName>
    </recommendedName>
</protein>
<keyword evidence="1" id="KW-1133">Transmembrane helix</keyword>
<dbReference type="Proteomes" id="UP000600600">
    <property type="component" value="Unassembled WGS sequence"/>
</dbReference>
<accession>A0ABR7CF07</accession>
<dbReference type="InterPro" id="IPR036514">
    <property type="entry name" value="SGNH_hydro_sf"/>
</dbReference>
<gene>
    <name evidence="2" type="ORF">H8S67_17070</name>
</gene>
<evidence type="ECO:0000256" key="1">
    <source>
        <dbReference type="SAM" id="Phobius"/>
    </source>
</evidence>
<evidence type="ECO:0000313" key="3">
    <source>
        <dbReference type="Proteomes" id="UP000600600"/>
    </source>
</evidence>
<keyword evidence="3" id="KW-1185">Reference proteome</keyword>
<reference evidence="2 3" key="1">
    <citation type="submission" date="2020-08" db="EMBL/GenBank/DDBJ databases">
        <title>Genome public.</title>
        <authorList>
            <person name="Liu C."/>
            <person name="Sun Q."/>
        </authorList>
    </citation>
    <scope>NUCLEOTIDE SEQUENCE [LARGE SCALE GENOMIC DNA]</scope>
    <source>
        <strain evidence="2 3">M27</strain>
    </source>
</reference>
<proteinExistence type="predicted"/>
<evidence type="ECO:0008006" key="4">
    <source>
        <dbReference type="Google" id="ProtNLM"/>
    </source>
</evidence>